<dbReference type="EMBL" id="QXFV01000869">
    <property type="protein sequence ID" value="KAE9023024.1"/>
    <property type="molecule type" value="Genomic_DNA"/>
</dbReference>
<proteinExistence type="predicted"/>
<dbReference type="Proteomes" id="UP000429607">
    <property type="component" value="Unassembled WGS sequence"/>
</dbReference>
<gene>
    <name evidence="1" type="ORF">PR001_g13011</name>
</gene>
<evidence type="ECO:0000313" key="1">
    <source>
        <dbReference type="EMBL" id="KAE9023024.1"/>
    </source>
</evidence>
<reference evidence="1 2" key="1">
    <citation type="submission" date="2018-09" db="EMBL/GenBank/DDBJ databases">
        <title>Genomic investigation of the strawberry pathogen Phytophthora fragariae indicates pathogenicity is determined by transcriptional variation in three key races.</title>
        <authorList>
            <person name="Adams T.M."/>
            <person name="Armitage A.D."/>
            <person name="Sobczyk M.K."/>
            <person name="Bates H.J."/>
            <person name="Dunwell J.M."/>
            <person name="Nellist C.F."/>
            <person name="Harrison R.J."/>
        </authorList>
    </citation>
    <scope>NUCLEOTIDE SEQUENCE [LARGE SCALE GENOMIC DNA]</scope>
    <source>
        <strain evidence="1 2">SCRP249</strain>
    </source>
</reference>
<accession>A0A6A3M3Y9</accession>
<organism evidence="1 2">
    <name type="scientific">Phytophthora rubi</name>
    <dbReference type="NCBI Taxonomy" id="129364"/>
    <lineage>
        <taxon>Eukaryota</taxon>
        <taxon>Sar</taxon>
        <taxon>Stramenopiles</taxon>
        <taxon>Oomycota</taxon>
        <taxon>Peronosporomycetes</taxon>
        <taxon>Peronosporales</taxon>
        <taxon>Peronosporaceae</taxon>
        <taxon>Phytophthora</taxon>
    </lineage>
</organism>
<sequence length="64" mass="6384">MARLVHLASHAARSLLSNSAGFALSSSSSSSSSWGDRENLLPLLASTARAGTAASVGVIVDSLA</sequence>
<comment type="caution">
    <text evidence="1">The sequence shown here is derived from an EMBL/GenBank/DDBJ whole genome shotgun (WGS) entry which is preliminary data.</text>
</comment>
<name>A0A6A3M3Y9_9STRA</name>
<evidence type="ECO:0000313" key="2">
    <source>
        <dbReference type="Proteomes" id="UP000429607"/>
    </source>
</evidence>
<dbReference type="AlphaFoldDB" id="A0A6A3M3Y9"/>
<protein>
    <submittedName>
        <fullName evidence="1">Uncharacterized protein</fullName>
    </submittedName>
</protein>